<dbReference type="GO" id="GO:0070072">
    <property type="term" value="P:vacuolar proton-transporting V-type ATPase complex assembly"/>
    <property type="evidence" value="ECO:0007669"/>
    <property type="project" value="InterPro"/>
</dbReference>
<feature type="region of interest" description="Disordered" evidence="6">
    <location>
        <begin position="1"/>
        <end position="21"/>
    </location>
</feature>
<feature type="transmembrane region" description="Helical" evidence="7">
    <location>
        <begin position="155"/>
        <end position="174"/>
    </location>
</feature>
<dbReference type="EMBL" id="GEDG01014140">
    <property type="protein sequence ID" value="JAP24667.1"/>
    <property type="molecule type" value="Transcribed_RNA"/>
</dbReference>
<evidence type="ECO:0000313" key="8">
    <source>
        <dbReference type="EMBL" id="JAP24667.1"/>
    </source>
</evidence>
<evidence type="ECO:0000256" key="7">
    <source>
        <dbReference type="SAM" id="Phobius"/>
    </source>
</evidence>
<keyword evidence="5 7" id="KW-0472">Membrane</keyword>
<feature type="transmembrane region" description="Helical" evidence="7">
    <location>
        <begin position="186"/>
        <end position="206"/>
    </location>
</feature>
<proteinExistence type="predicted"/>
<comment type="subcellular location">
    <subcellularLocation>
        <location evidence="1">Endoplasmic reticulum membrane</location>
        <topology evidence="1">Multi-pass membrane protein</topology>
    </subcellularLocation>
</comment>
<dbReference type="InterPro" id="IPR021013">
    <property type="entry name" value="ATPase_Vma12"/>
</dbReference>
<keyword evidence="4 7" id="KW-1133">Transmembrane helix</keyword>
<evidence type="ECO:0000256" key="5">
    <source>
        <dbReference type="ARBA" id="ARBA00023136"/>
    </source>
</evidence>
<organism evidence="8">
    <name type="scientific">Solanum chacoense</name>
    <name type="common">Chaco potato</name>
    <dbReference type="NCBI Taxonomy" id="4108"/>
    <lineage>
        <taxon>Eukaryota</taxon>
        <taxon>Viridiplantae</taxon>
        <taxon>Streptophyta</taxon>
        <taxon>Embryophyta</taxon>
        <taxon>Tracheophyta</taxon>
        <taxon>Spermatophyta</taxon>
        <taxon>Magnoliopsida</taxon>
        <taxon>eudicotyledons</taxon>
        <taxon>Gunneridae</taxon>
        <taxon>Pentapetalae</taxon>
        <taxon>asterids</taxon>
        <taxon>lamiids</taxon>
        <taxon>Solanales</taxon>
        <taxon>Solanaceae</taxon>
        <taxon>Solanoideae</taxon>
        <taxon>Solaneae</taxon>
        <taxon>Solanum</taxon>
    </lineage>
</organism>
<evidence type="ECO:0000256" key="4">
    <source>
        <dbReference type="ARBA" id="ARBA00022989"/>
    </source>
</evidence>
<name>A0A0V0HYU4_SOLCH</name>
<evidence type="ECO:0000256" key="3">
    <source>
        <dbReference type="ARBA" id="ARBA00022824"/>
    </source>
</evidence>
<keyword evidence="3" id="KW-0256">Endoplasmic reticulum</keyword>
<reference evidence="8" key="1">
    <citation type="submission" date="2015-12" db="EMBL/GenBank/DDBJ databases">
        <title>Gene expression during late stages of embryo sac development: a critical building block for successful pollen-pistil interactions.</title>
        <authorList>
            <person name="Liu Y."/>
            <person name="Joly V."/>
            <person name="Sabar M."/>
            <person name="Matton D.P."/>
        </authorList>
    </citation>
    <scope>NUCLEOTIDE SEQUENCE</scope>
</reference>
<dbReference type="AlphaFoldDB" id="A0A0V0HYU4"/>
<evidence type="ECO:0000256" key="2">
    <source>
        <dbReference type="ARBA" id="ARBA00022692"/>
    </source>
</evidence>
<accession>A0A0V0HYU4</accession>
<sequence length="230" mass="24945">MASAENNGASSHPSSTGATTKTTVVDGINAGLIISTTETIRLFLAGASAGVELSDDLRELASSLSDHPTVPYKHLRSVWIGSNPVTRPDLMGLLSGSNFIFCSPKPREKSEELKARLRKLEEASERKAYDELVKDITPRKPVDEPFSSYKDQMGFGLHVGIAMFTGYLMGYFAFRALFNHSPAMSAAGGILGLVIAMLVETLLFIIRTSSLDKKPARKATSFTTTQKKNQ</sequence>
<dbReference type="PANTHER" id="PTHR31394">
    <property type="entry name" value="TRANSMEMBRANE PROTEIN 199"/>
    <property type="match status" value="1"/>
</dbReference>
<evidence type="ECO:0000256" key="6">
    <source>
        <dbReference type="SAM" id="MobiDB-lite"/>
    </source>
</evidence>
<dbReference type="GO" id="GO:0005789">
    <property type="term" value="C:endoplasmic reticulum membrane"/>
    <property type="evidence" value="ECO:0007669"/>
    <property type="project" value="UniProtKB-SubCell"/>
</dbReference>
<keyword evidence="2 7" id="KW-0812">Transmembrane</keyword>
<dbReference type="PANTHER" id="PTHR31394:SF1">
    <property type="entry name" value="TRANSMEMBRANE PROTEIN 199"/>
    <property type="match status" value="1"/>
</dbReference>
<protein>
    <submittedName>
        <fullName evidence="8">Putative thymic stromal cotransporter-like</fullName>
    </submittedName>
</protein>
<evidence type="ECO:0000256" key="1">
    <source>
        <dbReference type="ARBA" id="ARBA00004477"/>
    </source>
</evidence>